<dbReference type="Gene3D" id="1.20.120.1490">
    <property type="match status" value="1"/>
</dbReference>
<organism evidence="1 2">
    <name type="scientific">Mesorhizobium kowhaii</name>
    <dbReference type="NCBI Taxonomy" id="1300272"/>
    <lineage>
        <taxon>Bacteria</taxon>
        <taxon>Pseudomonadati</taxon>
        <taxon>Pseudomonadota</taxon>
        <taxon>Alphaproteobacteria</taxon>
        <taxon>Hyphomicrobiales</taxon>
        <taxon>Phyllobacteriaceae</taxon>
        <taxon>Mesorhizobium</taxon>
    </lineage>
</organism>
<comment type="caution">
    <text evidence="1">The sequence shown here is derived from an EMBL/GenBank/DDBJ whole genome shotgun (WGS) entry which is preliminary data.</text>
</comment>
<evidence type="ECO:0008006" key="3">
    <source>
        <dbReference type="Google" id="ProtNLM"/>
    </source>
</evidence>
<gene>
    <name evidence="1" type="ORF">B5V02_12675</name>
</gene>
<sequence>MEPNQKKSWGKRIAIGGIAIVALAGVGVPSALSQDCGGMQRLGMGGGGSDMHMQAKVRDEMGLVEREFKRMLEEIDATPEQEKKLEAIRDELFFDVSVITLGFFDTLEDFDKLPTIDREAAEKLRAEFVAVFDKASRKLKEALIDDYEVLTPEQRAKLAE</sequence>
<dbReference type="Proteomes" id="UP000248616">
    <property type="component" value="Unassembled WGS sequence"/>
</dbReference>
<reference evidence="2" key="1">
    <citation type="submission" date="2017-03" db="EMBL/GenBank/DDBJ databases">
        <authorList>
            <person name="Safronova V.I."/>
            <person name="Sazanova A.L."/>
            <person name="Chirak E.R."/>
        </authorList>
    </citation>
    <scope>NUCLEOTIDE SEQUENCE [LARGE SCALE GENOMIC DNA]</scope>
    <source>
        <strain evidence="2">Ach-343</strain>
    </source>
</reference>
<dbReference type="Pfam" id="PF07813">
    <property type="entry name" value="LTXXQ"/>
    <property type="match status" value="1"/>
</dbReference>
<proteinExistence type="predicted"/>
<evidence type="ECO:0000313" key="2">
    <source>
        <dbReference type="Proteomes" id="UP000248616"/>
    </source>
</evidence>
<protein>
    <recommendedName>
        <fullName evidence="3">Spy/CpxP family protein refolding chaperone</fullName>
    </recommendedName>
</protein>
<keyword evidence="2" id="KW-1185">Reference proteome</keyword>
<dbReference type="AlphaFoldDB" id="A0A2W7E4I9"/>
<name>A0A2W7E4I9_9HYPH</name>
<dbReference type="OrthoDB" id="8277545at2"/>
<accession>A0A2W7E4I9</accession>
<dbReference type="GO" id="GO:0042597">
    <property type="term" value="C:periplasmic space"/>
    <property type="evidence" value="ECO:0007669"/>
    <property type="project" value="InterPro"/>
</dbReference>
<dbReference type="InterPro" id="IPR012899">
    <property type="entry name" value="LTXXQ"/>
</dbReference>
<dbReference type="EMBL" id="MZXV01000030">
    <property type="protein sequence ID" value="PZV38146.1"/>
    <property type="molecule type" value="Genomic_DNA"/>
</dbReference>
<evidence type="ECO:0000313" key="1">
    <source>
        <dbReference type="EMBL" id="PZV38146.1"/>
    </source>
</evidence>